<dbReference type="EMBL" id="LRBG01000039">
    <property type="protein sequence ID" value="KXU82687.1"/>
    <property type="molecule type" value="Genomic_DNA"/>
</dbReference>
<organism evidence="1 2">
    <name type="scientific">Paraburkholderia monticola</name>
    <dbReference type="NCBI Taxonomy" id="1399968"/>
    <lineage>
        <taxon>Bacteria</taxon>
        <taxon>Pseudomonadati</taxon>
        <taxon>Pseudomonadota</taxon>
        <taxon>Betaproteobacteria</taxon>
        <taxon>Burkholderiales</taxon>
        <taxon>Burkholderiaceae</taxon>
        <taxon>Paraburkholderia</taxon>
    </lineage>
</organism>
<accession>A0A149PCC2</accession>
<evidence type="ECO:0008006" key="3">
    <source>
        <dbReference type="Google" id="ProtNLM"/>
    </source>
</evidence>
<evidence type="ECO:0000313" key="2">
    <source>
        <dbReference type="Proteomes" id="UP000075613"/>
    </source>
</evidence>
<proteinExistence type="predicted"/>
<evidence type="ECO:0000313" key="1">
    <source>
        <dbReference type="EMBL" id="KXU82687.1"/>
    </source>
</evidence>
<sequence length="298" mass="33100">MKGTEMTTLTAMMGTYRKTAPLKDGSVASPNLRLDFADVDTAQKAFKDVVRGLKFDVAELAVVTFLQAYEAGKPYVMLPFVMNGMFHHKSILCRADDDLKPQDLAGKTIAMRSYPQTTPTWVRGILSDEYRVELDKVRWLTQEEAHVAEFRDPDFVTRIDSTLSLEGMLRAGEVDAIIAGGALSGDPGIRSLIPEPKEAAAAWYSRTHVVPINHVVTIRKEIAETRADLVREVFDMLLKSRAASGELPPASGPDLQPVGFDALRPALETVIRYAFEQKLIRQRYSVEELYGNVAKVLT</sequence>
<dbReference type="OrthoDB" id="8689594at2"/>
<dbReference type="SUPFAM" id="SSF53850">
    <property type="entry name" value="Periplasmic binding protein-like II"/>
    <property type="match status" value="1"/>
</dbReference>
<keyword evidence="2" id="KW-1185">Reference proteome</keyword>
<gene>
    <name evidence="1" type="ORF">CI15_34850</name>
</gene>
<dbReference type="Proteomes" id="UP000075613">
    <property type="component" value="Unassembled WGS sequence"/>
</dbReference>
<protein>
    <recommendedName>
        <fullName evidence="3">4,5-dihydroxyphthalate decarboxylase</fullName>
    </recommendedName>
</protein>
<name>A0A149PCC2_9BURK</name>
<dbReference type="RefSeq" id="WP_062138211.1">
    <property type="nucleotide sequence ID" value="NZ_LRBG01000039.1"/>
</dbReference>
<comment type="caution">
    <text evidence="1">The sequence shown here is derived from an EMBL/GenBank/DDBJ whole genome shotgun (WGS) entry which is preliminary data.</text>
</comment>
<reference evidence="1 2" key="1">
    <citation type="journal article" date="2015" name="Int. J. Syst. Evol. Microbiol.">
        <title>Burkholderia monticola sp. nov., isolated from mountain soil.</title>
        <authorList>
            <person name="Baek I."/>
            <person name="Seo B."/>
            <person name="Lee I."/>
            <person name="Yi H."/>
            <person name="Chun J."/>
        </authorList>
    </citation>
    <scope>NUCLEOTIDE SEQUENCE [LARGE SCALE GENOMIC DNA]</scope>
    <source>
        <strain evidence="1 2">JC2948</strain>
    </source>
</reference>
<dbReference type="AlphaFoldDB" id="A0A149PCC2"/>
<dbReference type="STRING" id="1399968.CI15_34850"/>